<comment type="catalytic activity">
    <reaction evidence="7">
        <text>L-threonine + hydrogencarbonate + ATP = L-threonylcarbamoyladenylate + diphosphate + H2O</text>
        <dbReference type="Rhea" id="RHEA:36407"/>
        <dbReference type="ChEBI" id="CHEBI:15377"/>
        <dbReference type="ChEBI" id="CHEBI:17544"/>
        <dbReference type="ChEBI" id="CHEBI:30616"/>
        <dbReference type="ChEBI" id="CHEBI:33019"/>
        <dbReference type="ChEBI" id="CHEBI:57926"/>
        <dbReference type="ChEBI" id="CHEBI:73682"/>
        <dbReference type="EC" id="2.7.7.87"/>
    </reaction>
</comment>
<keyword evidence="6" id="KW-0808">Transferase</keyword>
<dbReference type="EC" id="2.7.7.87" evidence="3"/>
<evidence type="ECO:0000256" key="4">
    <source>
        <dbReference type="ARBA" id="ARBA00015492"/>
    </source>
</evidence>
<evidence type="ECO:0000256" key="7">
    <source>
        <dbReference type="ARBA" id="ARBA00048366"/>
    </source>
</evidence>
<accession>I8IE15</accession>
<comment type="similarity">
    <text evidence="2">Belongs to the SUA5 family.</text>
</comment>
<dbReference type="PANTHER" id="PTHR17490:SF10">
    <property type="entry name" value="THREONYLCARBAMOYL-AMP SYNTHASE"/>
    <property type="match status" value="1"/>
</dbReference>
<dbReference type="GO" id="GO:0003725">
    <property type="term" value="F:double-stranded RNA binding"/>
    <property type="evidence" value="ECO:0007669"/>
    <property type="project" value="InterPro"/>
</dbReference>
<dbReference type="AlphaFoldDB" id="I8IE15"/>
<comment type="caution">
    <text evidence="9">The sequence shown here is derived from an EMBL/GenBank/DDBJ whole genome shotgun (WGS) entry which is preliminary data.</text>
</comment>
<evidence type="ECO:0000259" key="8">
    <source>
        <dbReference type="PROSITE" id="PS51163"/>
    </source>
</evidence>
<evidence type="ECO:0000256" key="5">
    <source>
        <dbReference type="ARBA" id="ARBA00022490"/>
    </source>
</evidence>
<keyword evidence="5" id="KW-0963">Cytoplasm</keyword>
<proteinExistence type="inferred from homology"/>
<sequence>MISRLGYIYSFFDQHRITNLLQHSMAPRYIPKPGTAPSVPRDARETYNTLKRGGVVIIPTDVGYALLTSTQTGIQRIFSAKDRREGHNIGIIGTYKQHRQIHVLSEAKFEMTRVLTEDMAMIVGIIAKYDTKSLHPRLAALDPATLSQVTKGDTVSIAVPEGPFLRELGRLCDEDPEGMLMFGTSANLTGQGQRFRIEDIEPRVIDAVDLVVDYGLQKWQVYRRGGVNFDAENMKVLRKGAGYEVFRDRMLRWFPNLLKDAGVSLEEDPDFQISDPGMPAT</sequence>
<dbReference type="InterPro" id="IPR050156">
    <property type="entry name" value="TC-AMP_synthase_SUA5"/>
</dbReference>
<dbReference type="GO" id="GO:0061710">
    <property type="term" value="F:L-threonylcarbamoyladenylate synthase"/>
    <property type="evidence" value="ECO:0007669"/>
    <property type="project" value="UniProtKB-EC"/>
</dbReference>
<reference evidence="9 10" key="1">
    <citation type="journal article" date="2012" name="Eukaryot. Cell">
        <title>Draft genome sequence of Aspergillus oryzae strain 3.042.</title>
        <authorList>
            <person name="Zhao G."/>
            <person name="Yao Y."/>
            <person name="Qi W."/>
            <person name="Wang C."/>
            <person name="Hou L."/>
            <person name="Zeng B."/>
            <person name="Cao X."/>
        </authorList>
    </citation>
    <scope>NUCLEOTIDE SEQUENCE [LARGE SCALE GENOMIC DNA]</scope>
    <source>
        <strain evidence="9 10">3.042</strain>
    </source>
</reference>
<evidence type="ECO:0000256" key="2">
    <source>
        <dbReference type="ARBA" id="ARBA00007663"/>
    </source>
</evidence>
<dbReference type="OrthoDB" id="4664297at2759"/>
<dbReference type="GO" id="GO:0000049">
    <property type="term" value="F:tRNA binding"/>
    <property type="evidence" value="ECO:0007669"/>
    <property type="project" value="TreeGrafter"/>
</dbReference>
<dbReference type="HOGENOM" id="CLU_1147819_0_0_1"/>
<evidence type="ECO:0000313" key="10">
    <source>
        <dbReference type="Proteomes" id="UP000002812"/>
    </source>
</evidence>
<dbReference type="GO" id="GO:0006450">
    <property type="term" value="P:regulation of translational fidelity"/>
    <property type="evidence" value="ECO:0007669"/>
    <property type="project" value="TreeGrafter"/>
</dbReference>
<dbReference type="PROSITE" id="PS51163">
    <property type="entry name" value="YRDC"/>
    <property type="match status" value="1"/>
</dbReference>
<evidence type="ECO:0000313" key="9">
    <source>
        <dbReference type="EMBL" id="EIT76191.1"/>
    </source>
</evidence>
<dbReference type="InterPro" id="IPR006070">
    <property type="entry name" value="Sua5-like_dom"/>
</dbReference>
<organism evidence="9 10">
    <name type="scientific">Aspergillus oryzae (strain 3.042)</name>
    <name type="common">Yellow koji mold</name>
    <dbReference type="NCBI Taxonomy" id="1160506"/>
    <lineage>
        <taxon>Eukaryota</taxon>
        <taxon>Fungi</taxon>
        <taxon>Dikarya</taxon>
        <taxon>Ascomycota</taxon>
        <taxon>Pezizomycotina</taxon>
        <taxon>Eurotiomycetes</taxon>
        <taxon>Eurotiomycetidae</taxon>
        <taxon>Eurotiales</taxon>
        <taxon>Aspergillaceae</taxon>
        <taxon>Aspergillus</taxon>
        <taxon>Aspergillus subgen. Circumdati</taxon>
    </lineage>
</organism>
<evidence type="ECO:0000256" key="1">
    <source>
        <dbReference type="ARBA" id="ARBA00004496"/>
    </source>
</evidence>
<comment type="subcellular location">
    <subcellularLocation>
        <location evidence="1">Cytoplasm</location>
    </subcellularLocation>
</comment>
<gene>
    <name evidence="9" type="ORF">Ao3042_07661</name>
</gene>
<dbReference type="InterPro" id="IPR017945">
    <property type="entry name" value="DHBP_synth_RibB-like_a/b_dom"/>
</dbReference>
<name>I8IE15_ASPO3</name>
<dbReference type="PANTHER" id="PTHR17490">
    <property type="entry name" value="SUA5"/>
    <property type="match status" value="1"/>
</dbReference>
<protein>
    <recommendedName>
        <fullName evidence="4">Threonylcarbamoyl-AMP synthase</fullName>
        <ecNumber evidence="3">2.7.7.87</ecNumber>
    </recommendedName>
</protein>
<dbReference type="Pfam" id="PF01300">
    <property type="entry name" value="Sua5_yciO_yrdC"/>
    <property type="match status" value="1"/>
</dbReference>
<reference evidence="10" key="2">
    <citation type="submission" date="2012-06" db="EMBL/GenBank/DDBJ databases">
        <title>Comparative genomic analyses of Aspergillus oryzae 3.042 and A. oryzae RIB40 for soy-sauce fermentation.</title>
        <authorList>
            <person name="Zhao G."/>
            <person name="Hou L."/>
            <person name="Wang C."/>
            <person name="Cao X."/>
        </authorList>
    </citation>
    <scope>NUCLEOTIDE SEQUENCE [LARGE SCALE GENOMIC DNA]</scope>
    <source>
        <strain evidence="10">3.042</strain>
    </source>
</reference>
<dbReference type="Proteomes" id="UP000002812">
    <property type="component" value="Unassembled WGS sequence"/>
</dbReference>
<evidence type="ECO:0000256" key="6">
    <source>
        <dbReference type="ARBA" id="ARBA00022679"/>
    </source>
</evidence>
<evidence type="ECO:0000256" key="3">
    <source>
        <dbReference type="ARBA" id="ARBA00012584"/>
    </source>
</evidence>
<dbReference type="EMBL" id="AKHY01000168">
    <property type="protein sequence ID" value="EIT76191.1"/>
    <property type="molecule type" value="Genomic_DNA"/>
</dbReference>
<feature type="domain" description="YrdC-like" evidence="8">
    <location>
        <begin position="40"/>
        <end position="242"/>
    </location>
</feature>
<dbReference type="Gene3D" id="3.90.870.10">
    <property type="entry name" value="DHBP synthase"/>
    <property type="match status" value="1"/>
</dbReference>
<dbReference type="SUPFAM" id="SSF55821">
    <property type="entry name" value="YrdC/RibB"/>
    <property type="match status" value="1"/>
</dbReference>
<dbReference type="GO" id="GO:0005737">
    <property type="term" value="C:cytoplasm"/>
    <property type="evidence" value="ECO:0007669"/>
    <property type="project" value="UniProtKB-SubCell"/>
</dbReference>